<accession>A0A2R4WTE0</accession>
<dbReference type="PROSITE" id="PS50231">
    <property type="entry name" value="RICIN_B_LECTIN"/>
    <property type="match status" value="1"/>
</dbReference>
<keyword evidence="4" id="KW-1185">Reference proteome</keyword>
<organism evidence="3 4">
    <name type="scientific">Methylobacterium currus</name>
    <dbReference type="NCBI Taxonomy" id="2051553"/>
    <lineage>
        <taxon>Bacteria</taxon>
        <taxon>Pseudomonadati</taxon>
        <taxon>Pseudomonadota</taxon>
        <taxon>Alphaproteobacteria</taxon>
        <taxon>Hyphomicrobiales</taxon>
        <taxon>Methylobacteriaceae</taxon>
        <taxon>Methylobacterium</taxon>
    </lineage>
</organism>
<dbReference type="InterPro" id="IPR035992">
    <property type="entry name" value="Ricin_B-like_lectins"/>
</dbReference>
<dbReference type="OrthoDB" id="7821947at2"/>
<dbReference type="SUPFAM" id="SSF50370">
    <property type="entry name" value="Ricin B-like lectins"/>
    <property type="match status" value="1"/>
</dbReference>
<feature type="compositionally biased region" description="Gly residues" evidence="1">
    <location>
        <begin position="71"/>
        <end position="96"/>
    </location>
</feature>
<dbReference type="Pfam" id="PF00652">
    <property type="entry name" value="Ricin_B_lectin"/>
    <property type="match status" value="1"/>
</dbReference>
<feature type="region of interest" description="Disordered" evidence="1">
    <location>
        <begin position="1"/>
        <end position="28"/>
    </location>
</feature>
<dbReference type="AlphaFoldDB" id="A0A2R4WTE0"/>
<proteinExistence type="predicted"/>
<dbReference type="SMART" id="SM00458">
    <property type="entry name" value="RICIN"/>
    <property type="match status" value="1"/>
</dbReference>
<dbReference type="InterPro" id="IPR013783">
    <property type="entry name" value="Ig-like_fold"/>
</dbReference>
<feature type="domain" description="Ricin B lectin" evidence="2">
    <location>
        <begin position="98"/>
        <end position="234"/>
    </location>
</feature>
<dbReference type="Gene3D" id="2.60.40.10">
    <property type="entry name" value="Immunoglobulins"/>
    <property type="match status" value="1"/>
</dbReference>
<protein>
    <recommendedName>
        <fullName evidence="2">Ricin B lectin domain-containing protein</fullName>
    </recommendedName>
</protein>
<name>A0A2R4WTE0_9HYPH</name>
<feature type="region of interest" description="Disordered" evidence="1">
    <location>
        <begin position="261"/>
        <end position="322"/>
    </location>
</feature>
<dbReference type="Proteomes" id="UP000244755">
    <property type="component" value="Chromosome 1"/>
</dbReference>
<dbReference type="KEGG" id="mee:DA075_11035"/>
<dbReference type="CDD" id="cd00161">
    <property type="entry name" value="beta-trefoil_Ricin-like"/>
    <property type="match status" value="1"/>
</dbReference>
<dbReference type="InterPro" id="IPR000772">
    <property type="entry name" value="Ricin_B_lectin"/>
</dbReference>
<dbReference type="Gene3D" id="2.80.10.50">
    <property type="match status" value="1"/>
</dbReference>
<evidence type="ECO:0000256" key="1">
    <source>
        <dbReference type="SAM" id="MobiDB-lite"/>
    </source>
</evidence>
<feature type="region of interest" description="Disordered" evidence="1">
    <location>
        <begin position="69"/>
        <end position="98"/>
    </location>
</feature>
<dbReference type="EMBL" id="CP028843">
    <property type="protein sequence ID" value="AWB24817.1"/>
    <property type="molecule type" value="Genomic_DNA"/>
</dbReference>
<sequence>MTGYPAAERGPVRRGQHQKTQQTPASVNVVPPDYQQLVAVDQRGVPSPGAIVAVGNVAAPTQATTYVASTQGGGGNGGSRGSGGSGGTGGLGGAGSSGADVLKASHSGLGFAVPAGNRNDRAPVTQQTCTGAAGQLWRTTSGKGGTAYVNAASGMCLDLTLDNQPVAPGAQVYQFTCNNGTNQAWTAKPQGSRSALDSAYNNLCLGVYGGNGAVGNGAVGWICNGAADRIFNSGSSRLRTRQARHPRMASLFRCPCAATARGPGARAPPGPRDFWMSPCPPGRDEASSRRAPGRQRPPIRPRQAAANSPRARSTSCAAAWAG</sequence>
<reference evidence="3 4" key="1">
    <citation type="submission" date="2018-04" db="EMBL/GenBank/DDBJ databases">
        <title>Methylobacterium sp. PR1016A genome.</title>
        <authorList>
            <person name="Park W."/>
        </authorList>
    </citation>
    <scope>NUCLEOTIDE SEQUENCE [LARGE SCALE GENOMIC DNA]</scope>
    <source>
        <strain evidence="3 4">PR1016A</strain>
    </source>
</reference>
<evidence type="ECO:0000259" key="2">
    <source>
        <dbReference type="SMART" id="SM00458"/>
    </source>
</evidence>
<evidence type="ECO:0000313" key="4">
    <source>
        <dbReference type="Proteomes" id="UP000244755"/>
    </source>
</evidence>
<gene>
    <name evidence="3" type="ORF">DA075_11035</name>
</gene>
<evidence type="ECO:0000313" key="3">
    <source>
        <dbReference type="EMBL" id="AWB24817.1"/>
    </source>
</evidence>